<keyword evidence="3" id="KW-0479">Metal-binding</keyword>
<dbReference type="GO" id="GO:0020037">
    <property type="term" value="F:heme binding"/>
    <property type="evidence" value="ECO:0007669"/>
    <property type="project" value="InterPro"/>
</dbReference>
<dbReference type="RefSeq" id="WP_013906753.1">
    <property type="nucleotide sequence ID" value="NC_015681.1"/>
</dbReference>
<dbReference type="InterPro" id="IPR045854">
    <property type="entry name" value="NO2/SO3_Rdtase_4Fe4S_sf"/>
</dbReference>
<dbReference type="AlphaFoldDB" id="F8A8V9"/>
<feature type="domain" description="Nitrite/Sulfite reductase ferredoxin-like" evidence="8">
    <location>
        <begin position="6"/>
        <end position="69"/>
    </location>
</feature>
<dbReference type="EMBL" id="CP002683">
    <property type="protein sequence ID" value="AEH44006.1"/>
    <property type="molecule type" value="Genomic_DNA"/>
</dbReference>
<dbReference type="PANTHER" id="PTHR43809">
    <property type="entry name" value="NITRITE REDUCTASE (NADH) LARGE SUBUNIT"/>
    <property type="match status" value="1"/>
</dbReference>
<dbReference type="InterPro" id="IPR006067">
    <property type="entry name" value="NO2/SO3_Rdtase_4Fe4S_dom"/>
</dbReference>
<keyword evidence="5" id="KW-0408">Iron</keyword>
<evidence type="ECO:0000313" key="9">
    <source>
        <dbReference type="EMBL" id="AEH44006.1"/>
    </source>
</evidence>
<dbReference type="InterPro" id="IPR052034">
    <property type="entry name" value="NasD-like"/>
</dbReference>
<dbReference type="SUPFAM" id="SSF56014">
    <property type="entry name" value="Nitrite and sulphite reductase 4Fe-4S domain-like"/>
    <property type="match status" value="1"/>
</dbReference>
<dbReference type="InterPro" id="IPR036136">
    <property type="entry name" value="Nit/Sulf_reduc_fer-like_dom_sf"/>
</dbReference>
<dbReference type="eggNOG" id="COG1251">
    <property type="taxonomic scope" value="Bacteria"/>
</dbReference>
<dbReference type="STRING" id="667014.Thein_0121"/>
<gene>
    <name evidence="9" type="ordered locus">Thein_0121</name>
</gene>
<name>F8A8V9_THEID</name>
<keyword evidence="6" id="KW-0411">Iron-sulfur</keyword>
<evidence type="ECO:0000259" key="7">
    <source>
        <dbReference type="Pfam" id="PF01077"/>
    </source>
</evidence>
<dbReference type="Pfam" id="PF01077">
    <property type="entry name" value="NIR_SIR"/>
    <property type="match status" value="1"/>
</dbReference>
<dbReference type="KEGG" id="tid:Thein_0121"/>
<dbReference type="InterPro" id="IPR005117">
    <property type="entry name" value="NiRdtase/SiRdtase_haem-b_fer"/>
</dbReference>
<feature type="domain" description="Nitrite/sulphite reductase 4Fe-4S" evidence="7">
    <location>
        <begin position="81"/>
        <end position="210"/>
    </location>
</feature>
<evidence type="ECO:0000256" key="5">
    <source>
        <dbReference type="ARBA" id="ARBA00023004"/>
    </source>
</evidence>
<accession>F8A8V9</accession>
<dbReference type="OrthoDB" id="9768666at2"/>
<reference evidence="9 10" key="2">
    <citation type="journal article" date="2012" name="Stand. Genomic Sci.">
        <title>Complete genome sequence of the thermophilic sulfate-reducing ocean bacterium Thermodesulfatator indicus type strain (CIR29812(T)).</title>
        <authorList>
            <person name="Anderson I."/>
            <person name="Saunders E."/>
            <person name="Lapidus A."/>
            <person name="Nolan M."/>
            <person name="Lucas S."/>
            <person name="Tice H."/>
            <person name="Del Rio T.G."/>
            <person name="Cheng J.F."/>
            <person name="Han C."/>
            <person name="Tapia R."/>
            <person name="Goodwin L.A."/>
            <person name="Pitluck S."/>
            <person name="Liolios K."/>
            <person name="Mavromatis K."/>
            <person name="Pagani I."/>
            <person name="Ivanova N."/>
            <person name="Mikhailova N."/>
            <person name="Pati A."/>
            <person name="Chen A."/>
            <person name="Palaniappan K."/>
            <person name="Land M."/>
            <person name="Hauser L."/>
            <person name="Jeffries C.D."/>
            <person name="Chang Y.J."/>
            <person name="Brambilla E.M."/>
            <person name="Rohde M."/>
            <person name="Spring S."/>
            <person name="Goker M."/>
            <person name="Detter J.C."/>
            <person name="Woyke T."/>
            <person name="Bristow J."/>
            <person name="Eisen J.A."/>
            <person name="Markowitz V."/>
            <person name="Hugenholtz P."/>
            <person name="Kyrpides N.C."/>
            <person name="Klenk H.P."/>
        </authorList>
    </citation>
    <scope>NUCLEOTIDE SEQUENCE [LARGE SCALE GENOMIC DNA]</scope>
    <source>
        <strain evidence="10">DSM 15286 / JCM 11887 / CIR29812</strain>
    </source>
</reference>
<evidence type="ECO:0000256" key="2">
    <source>
        <dbReference type="ARBA" id="ARBA00022617"/>
    </source>
</evidence>
<evidence type="ECO:0000256" key="3">
    <source>
        <dbReference type="ARBA" id="ARBA00022723"/>
    </source>
</evidence>
<reference evidence="10" key="1">
    <citation type="submission" date="2011-04" db="EMBL/GenBank/DDBJ databases">
        <title>The complete genome of Thermodesulfatator indicus DSM 15286.</title>
        <authorList>
            <person name="Lucas S."/>
            <person name="Copeland A."/>
            <person name="Lapidus A."/>
            <person name="Bruce D."/>
            <person name="Goodwin L."/>
            <person name="Pitluck S."/>
            <person name="Peters L."/>
            <person name="Kyrpides N."/>
            <person name="Mavromatis K."/>
            <person name="Pagani I."/>
            <person name="Ivanova N."/>
            <person name="Saunders L."/>
            <person name="Detter J.C."/>
            <person name="Tapia R."/>
            <person name="Han C."/>
            <person name="Land M."/>
            <person name="Hauser L."/>
            <person name="Markowitz V."/>
            <person name="Cheng J.-F."/>
            <person name="Hugenholtz P."/>
            <person name="Woyke T."/>
            <person name="Wu D."/>
            <person name="Spring S."/>
            <person name="Schroeder M."/>
            <person name="Brambilla E."/>
            <person name="Klenk H.-P."/>
            <person name="Eisen J.A."/>
        </authorList>
    </citation>
    <scope>NUCLEOTIDE SEQUENCE [LARGE SCALE GENOMIC DNA]</scope>
    <source>
        <strain evidence="10">DSM 15286 / JCM 11887 / CIR29812</strain>
    </source>
</reference>
<keyword evidence="10" id="KW-1185">Reference proteome</keyword>
<dbReference type="GO" id="GO:0046872">
    <property type="term" value="F:metal ion binding"/>
    <property type="evidence" value="ECO:0007669"/>
    <property type="project" value="UniProtKB-KW"/>
</dbReference>
<dbReference type="InParanoid" id="F8A8V9"/>
<dbReference type="Proteomes" id="UP000006793">
    <property type="component" value="Chromosome"/>
</dbReference>
<organism evidence="9 10">
    <name type="scientific">Thermodesulfatator indicus (strain DSM 15286 / JCM 11887 / CIR29812)</name>
    <dbReference type="NCBI Taxonomy" id="667014"/>
    <lineage>
        <taxon>Bacteria</taxon>
        <taxon>Pseudomonadati</taxon>
        <taxon>Thermodesulfobacteriota</taxon>
        <taxon>Thermodesulfobacteria</taxon>
        <taxon>Thermodesulfobacteriales</taxon>
        <taxon>Thermodesulfatatoraceae</taxon>
        <taxon>Thermodesulfatator</taxon>
    </lineage>
</organism>
<dbReference type="GO" id="GO:0051539">
    <property type="term" value="F:4 iron, 4 sulfur cluster binding"/>
    <property type="evidence" value="ECO:0007669"/>
    <property type="project" value="UniProtKB-KW"/>
</dbReference>
<dbReference type="Gene3D" id="3.30.413.10">
    <property type="entry name" value="Sulfite Reductase Hemoprotein, domain 1"/>
    <property type="match status" value="1"/>
</dbReference>
<dbReference type="GO" id="GO:0016491">
    <property type="term" value="F:oxidoreductase activity"/>
    <property type="evidence" value="ECO:0007669"/>
    <property type="project" value="UniProtKB-KW"/>
</dbReference>
<dbReference type="HOGENOM" id="CLU_072599_0_0_0"/>
<evidence type="ECO:0000259" key="8">
    <source>
        <dbReference type="Pfam" id="PF03460"/>
    </source>
</evidence>
<dbReference type="PaxDb" id="667014-Thein_0121"/>
<evidence type="ECO:0000256" key="1">
    <source>
        <dbReference type="ARBA" id="ARBA00022485"/>
    </source>
</evidence>
<dbReference type="PANTHER" id="PTHR43809:SF1">
    <property type="entry name" value="NITRITE REDUCTASE (NADH) LARGE SUBUNIT"/>
    <property type="match status" value="1"/>
</dbReference>
<evidence type="ECO:0000256" key="6">
    <source>
        <dbReference type="ARBA" id="ARBA00023014"/>
    </source>
</evidence>
<dbReference type="Pfam" id="PF03460">
    <property type="entry name" value="NIR_SIR_ferr"/>
    <property type="match status" value="1"/>
</dbReference>
<keyword evidence="1" id="KW-0004">4Fe-4S</keyword>
<evidence type="ECO:0000256" key="4">
    <source>
        <dbReference type="ARBA" id="ARBA00023002"/>
    </source>
</evidence>
<evidence type="ECO:0000313" key="10">
    <source>
        <dbReference type="Proteomes" id="UP000006793"/>
    </source>
</evidence>
<dbReference type="SUPFAM" id="SSF55124">
    <property type="entry name" value="Nitrite/Sulfite reductase N-terminal domain-like"/>
    <property type="match status" value="1"/>
</dbReference>
<proteinExistence type="predicted"/>
<sequence>MQPGLIPQKDGSVAISFELPQAQVSAEILQVLAELAREGAIIHPTTAQKIMILRLDEEKALDALKRLEKAGAFIRKAGKSLQPRTCVGLPFCKIALKETFPLSEAIWEAFPAEELPHKFKVAVAGCPACCCWANTVDLGFVGVREGYKILVGGKGGYKPKAATYLTTVSSKEEAISIMRGVLNFFKEKGEEKKRFAVLLEKEGIDSLKKYLNLS</sequence>
<keyword evidence="4" id="KW-0560">Oxidoreductase</keyword>
<keyword evidence="2" id="KW-0349">Heme</keyword>
<protein>
    <submittedName>
        <fullName evidence="9">Nitrite and sulphite reductase 4Fe-4S region</fullName>
    </submittedName>
</protein>